<evidence type="ECO:0000313" key="2">
    <source>
        <dbReference type="Proteomes" id="UP001603857"/>
    </source>
</evidence>
<dbReference type="AlphaFoldDB" id="A0ABD1MZ04"/>
<accession>A0ABD1MZ04</accession>
<organism evidence="1 2">
    <name type="scientific">Flemingia macrophylla</name>
    <dbReference type="NCBI Taxonomy" id="520843"/>
    <lineage>
        <taxon>Eukaryota</taxon>
        <taxon>Viridiplantae</taxon>
        <taxon>Streptophyta</taxon>
        <taxon>Embryophyta</taxon>
        <taxon>Tracheophyta</taxon>
        <taxon>Spermatophyta</taxon>
        <taxon>Magnoliopsida</taxon>
        <taxon>eudicotyledons</taxon>
        <taxon>Gunneridae</taxon>
        <taxon>Pentapetalae</taxon>
        <taxon>rosids</taxon>
        <taxon>fabids</taxon>
        <taxon>Fabales</taxon>
        <taxon>Fabaceae</taxon>
        <taxon>Papilionoideae</taxon>
        <taxon>50 kb inversion clade</taxon>
        <taxon>NPAAA clade</taxon>
        <taxon>indigoferoid/millettioid clade</taxon>
        <taxon>Phaseoleae</taxon>
        <taxon>Flemingia</taxon>
    </lineage>
</organism>
<dbReference type="EMBL" id="JBGMDY010000003">
    <property type="protein sequence ID" value="KAL2340220.1"/>
    <property type="molecule type" value="Genomic_DNA"/>
</dbReference>
<evidence type="ECO:0000313" key="1">
    <source>
        <dbReference type="EMBL" id="KAL2340220.1"/>
    </source>
</evidence>
<proteinExistence type="predicted"/>
<protein>
    <submittedName>
        <fullName evidence="1">Uncharacterized protein</fullName>
    </submittedName>
</protein>
<sequence>MESATPEPQDTIVEIVEDSSAATFPEAEHTETQFTGAATAAYRRPSLDFLDDTSTLSLFFYNSLIFQLCTKFSLKLFT</sequence>
<keyword evidence="2" id="KW-1185">Reference proteome</keyword>
<name>A0ABD1MZ04_9FABA</name>
<gene>
    <name evidence="1" type="ORF">Fmac_008160</name>
</gene>
<reference evidence="1 2" key="1">
    <citation type="submission" date="2024-08" db="EMBL/GenBank/DDBJ databases">
        <title>Insights into the chromosomal genome structure of Flemingia macrophylla.</title>
        <authorList>
            <person name="Ding Y."/>
            <person name="Zhao Y."/>
            <person name="Bi W."/>
            <person name="Wu M."/>
            <person name="Zhao G."/>
            <person name="Gong Y."/>
            <person name="Li W."/>
            <person name="Zhang P."/>
        </authorList>
    </citation>
    <scope>NUCLEOTIDE SEQUENCE [LARGE SCALE GENOMIC DNA]</scope>
    <source>
        <strain evidence="1">DYQJB</strain>
        <tissue evidence="1">Leaf</tissue>
    </source>
</reference>
<dbReference type="Proteomes" id="UP001603857">
    <property type="component" value="Unassembled WGS sequence"/>
</dbReference>
<comment type="caution">
    <text evidence="1">The sequence shown here is derived from an EMBL/GenBank/DDBJ whole genome shotgun (WGS) entry which is preliminary data.</text>
</comment>